<gene>
    <name evidence="2" type="ORF">CI15_26910</name>
</gene>
<organism evidence="2 3">
    <name type="scientific">Paraburkholderia monticola</name>
    <dbReference type="NCBI Taxonomy" id="1399968"/>
    <lineage>
        <taxon>Bacteria</taxon>
        <taxon>Pseudomonadati</taxon>
        <taxon>Pseudomonadota</taxon>
        <taxon>Betaproteobacteria</taxon>
        <taxon>Burkholderiales</taxon>
        <taxon>Burkholderiaceae</taxon>
        <taxon>Paraburkholderia</taxon>
    </lineage>
</organism>
<sequence length="59" mass="6416">MAAFILTRPPGATLEDLLDKPASQGHLEISRPYASLNLIAFIAACVIVLPQRPAVRTMR</sequence>
<accession>A0A149PGI7</accession>
<dbReference type="EMBL" id="LRBG01000037">
    <property type="protein sequence ID" value="KXU84129.1"/>
    <property type="molecule type" value="Genomic_DNA"/>
</dbReference>
<proteinExistence type="predicted"/>
<dbReference type="STRING" id="1399968.CI15_26910"/>
<name>A0A149PGI7_9BURK</name>
<keyword evidence="1" id="KW-0812">Transmembrane</keyword>
<evidence type="ECO:0000313" key="3">
    <source>
        <dbReference type="Proteomes" id="UP000075613"/>
    </source>
</evidence>
<feature type="transmembrane region" description="Helical" evidence="1">
    <location>
        <begin position="33"/>
        <end position="50"/>
    </location>
</feature>
<dbReference type="Proteomes" id="UP000075613">
    <property type="component" value="Unassembled WGS sequence"/>
</dbReference>
<protein>
    <submittedName>
        <fullName evidence="2">Uncharacterized protein</fullName>
    </submittedName>
</protein>
<dbReference type="AlphaFoldDB" id="A0A149PGI7"/>
<evidence type="ECO:0000313" key="2">
    <source>
        <dbReference type="EMBL" id="KXU84129.1"/>
    </source>
</evidence>
<keyword evidence="1" id="KW-0472">Membrane</keyword>
<evidence type="ECO:0000256" key="1">
    <source>
        <dbReference type="SAM" id="Phobius"/>
    </source>
</evidence>
<keyword evidence="3" id="KW-1185">Reference proteome</keyword>
<comment type="caution">
    <text evidence="2">The sequence shown here is derived from an EMBL/GenBank/DDBJ whole genome shotgun (WGS) entry which is preliminary data.</text>
</comment>
<reference evidence="2 3" key="1">
    <citation type="journal article" date="2015" name="Int. J. Syst. Evol. Microbiol.">
        <title>Burkholderia monticola sp. nov., isolated from mountain soil.</title>
        <authorList>
            <person name="Baek I."/>
            <person name="Seo B."/>
            <person name="Lee I."/>
            <person name="Yi H."/>
            <person name="Chun J."/>
        </authorList>
    </citation>
    <scope>NUCLEOTIDE SEQUENCE [LARGE SCALE GENOMIC DNA]</scope>
    <source>
        <strain evidence="2 3">JC2948</strain>
    </source>
</reference>
<keyword evidence="1" id="KW-1133">Transmembrane helix</keyword>